<dbReference type="Proteomes" id="UP000784294">
    <property type="component" value="Unassembled WGS sequence"/>
</dbReference>
<dbReference type="OrthoDB" id="21128at2759"/>
<evidence type="ECO:0000313" key="2">
    <source>
        <dbReference type="Proteomes" id="UP000784294"/>
    </source>
</evidence>
<dbReference type="AlphaFoldDB" id="A0A3S5CGA7"/>
<sequence length="130" mass="14496">MARLTDDAGETSGNVPRPRSYSGNDDVYYGLRTSVPWRHAVIGAEFNRELKLWSLDTNNMHSKRLETNSWRCQHSITFCPPCAASQVPSSSPISGDSALAFVQPSLILSMDSSNNFLVASDFKRTFMVFM</sequence>
<accession>A0A3S5CGA7</accession>
<keyword evidence="2" id="KW-1185">Reference proteome</keyword>
<proteinExistence type="predicted"/>
<gene>
    <name evidence="1" type="ORF">PXEA_LOCUS12192</name>
</gene>
<evidence type="ECO:0000313" key="1">
    <source>
        <dbReference type="EMBL" id="VEL18752.1"/>
    </source>
</evidence>
<comment type="caution">
    <text evidence="1">The sequence shown here is derived from an EMBL/GenBank/DDBJ whole genome shotgun (WGS) entry which is preliminary data.</text>
</comment>
<organism evidence="1 2">
    <name type="scientific">Protopolystoma xenopodis</name>
    <dbReference type="NCBI Taxonomy" id="117903"/>
    <lineage>
        <taxon>Eukaryota</taxon>
        <taxon>Metazoa</taxon>
        <taxon>Spiralia</taxon>
        <taxon>Lophotrochozoa</taxon>
        <taxon>Platyhelminthes</taxon>
        <taxon>Monogenea</taxon>
        <taxon>Polyopisthocotylea</taxon>
        <taxon>Polystomatidea</taxon>
        <taxon>Polystomatidae</taxon>
        <taxon>Protopolystoma</taxon>
    </lineage>
</organism>
<name>A0A3S5CGA7_9PLAT</name>
<protein>
    <submittedName>
        <fullName evidence="1">Uncharacterized protein</fullName>
    </submittedName>
</protein>
<reference evidence="1" key="1">
    <citation type="submission" date="2018-11" db="EMBL/GenBank/DDBJ databases">
        <authorList>
            <consortium name="Pathogen Informatics"/>
        </authorList>
    </citation>
    <scope>NUCLEOTIDE SEQUENCE</scope>
</reference>
<dbReference type="EMBL" id="CAAALY010038474">
    <property type="protein sequence ID" value="VEL18752.1"/>
    <property type="molecule type" value="Genomic_DNA"/>
</dbReference>